<dbReference type="Pfam" id="PF00106">
    <property type="entry name" value="adh_short"/>
    <property type="match status" value="1"/>
</dbReference>
<dbReference type="Proteomes" id="UP000260862">
    <property type="component" value="Unassembled WGS sequence"/>
</dbReference>
<dbReference type="InterPro" id="IPR002347">
    <property type="entry name" value="SDR_fam"/>
</dbReference>
<dbReference type="PANTHER" id="PTHR44196">
    <property type="entry name" value="DEHYDROGENASE/REDUCTASE SDR FAMILY MEMBER 7B"/>
    <property type="match status" value="1"/>
</dbReference>
<evidence type="ECO:0000313" key="6">
    <source>
        <dbReference type="EMBL" id="RHD53902.1"/>
    </source>
</evidence>
<dbReference type="SUPFAM" id="SSF51735">
    <property type="entry name" value="NAD(P)-binding Rossmann-fold domains"/>
    <property type="match status" value="1"/>
</dbReference>
<name>A0A3E4MZ37_9BACT</name>
<dbReference type="EMBL" id="QSQT01000016">
    <property type="protein sequence ID" value="RGK54905.1"/>
    <property type="molecule type" value="Genomic_DNA"/>
</dbReference>
<dbReference type="GO" id="GO:0016020">
    <property type="term" value="C:membrane"/>
    <property type="evidence" value="ECO:0007669"/>
    <property type="project" value="TreeGrafter"/>
</dbReference>
<evidence type="ECO:0000313" key="3">
    <source>
        <dbReference type="EMBL" id="RGK54905.1"/>
    </source>
</evidence>
<evidence type="ECO:0000313" key="5">
    <source>
        <dbReference type="EMBL" id="RGS01912.1"/>
    </source>
</evidence>
<proteinExistence type="inferred from homology"/>
<evidence type="ECO:0000256" key="2">
    <source>
        <dbReference type="ARBA" id="ARBA00023002"/>
    </source>
</evidence>
<dbReference type="PANTHER" id="PTHR44196:SF3">
    <property type="entry name" value="SHORT CHAIN DEHYDROGENASE FAMILY PROTEIN"/>
    <property type="match status" value="1"/>
</dbReference>
<dbReference type="Gene3D" id="3.40.50.720">
    <property type="entry name" value="NAD(P)-binding Rossmann-like Domain"/>
    <property type="match status" value="1"/>
</dbReference>
<dbReference type="AlphaFoldDB" id="A0A3E4MZ37"/>
<gene>
    <name evidence="6" type="ORF">DW789_09710</name>
    <name evidence="5" type="ORF">DWY14_16740</name>
    <name evidence="4" type="ORF">DXC17_04330</name>
    <name evidence="3" type="ORF">DXD04_09580</name>
</gene>
<keyword evidence="8" id="KW-1185">Reference proteome</keyword>
<dbReference type="Proteomes" id="UP000260780">
    <property type="component" value="Unassembled WGS sequence"/>
</dbReference>
<dbReference type="InterPro" id="IPR036291">
    <property type="entry name" value="NAD(P)-bd_dom_sf"/>
</dbReference>
<dbReference type="EMBL" id="QSJG01000018">
    <property type="protein sequence ID" value="RHD53902.1"/>
    <property type="molecule type" value="Genomic_DNA"/>
</dbReference>
<protein>
    <submittedName>
        <fullName evidence="3">SDR family NAD(P)-dependent oxidoreductase</fullName>
    </submittedName>
</protein>
<organism evidence="3 8">
    <name type="scientific">Phocaeicola plebeius</name>
    <dbReference type="NCBI Taxonomy" id="310297"/>
    <lineage>
        <taxon>Bacteria</taxon>
        <taxon>Pseudomonadati</taxon>
        <taxon>Bacteroidota</taxon>
        <taxon>Bacteroidia</taxon>
        <taxon>Bacteroidales</taxon>
        <taxon>Bacteroidaceae</taxon>
        <taxon>Phocaeicola</taxon>
    </lineage>
</organism>
<dbReference type="Proteomes" id="UP000284361">
    <property type="component" value="Unassembled WGS sequence"/>
</dbReference>
<evidence type="ECO:0000313" key="10">
    <source>
        <dbReference type="Proteomes" id="UP000285750"/>
    </source>
</evidence>
<dbReference type="EMBL" id="QSTF01000006">
    <property type="protein sequence ID" value="RGM41834.1"/>
    <property type="molecule type" value="Genomic_DNA"/>
</dbReference>
<dbReference type="Proteomes" id="UP000285750">
    <property type="component" value="Unassembled WGS sequence"/>
</dbReference>
<evidence type="ECO:0000313" key="8">
    <source>
        <dbReference type="Proteomes" id="UP000260862"/>
    </source>
</evidence>
<dbReference type="PRINTS" id="PR00081">
    <property type="entry name" value="GDHRDH"/>
</dbReference>
<evidence type="ECO:0000313" key="7">
    <source>
        <dbReference type="Proteomes" id="UP000260780"/>
    </source>
</evidence>
<dbReference type="EMBL" id="QRUY01000062">
    <property type="protein sequence ID" value="RGS01912.1"/>
    <property type="molecule type" value="Genomic_DNA"/>
</dbReference>
<evidence type="ECO:0000313" key="9">
    <source>
        <dbReference type="Proteomes" id="UP000284361"/>
    </source>
</evidence>
<sequence length="247" mass="27971">MNKKPIQRALIVGATSGIGKETALQLLQKGWILGLAGRREENLKELQQLAPERIHIRAIDICQEDATDRLLKLIEEMGGIDLYLHCSGIGHQNYQLTPEIELRTLETNGTGFVRMVTAAFRYFAQQKGGHLAVISSIAGTKGLGAAPAYSATKRFQNTYIDALEQLAHIQKLPIRFTDIRPGFVATGLLNDGKHYPMLMHTEKVARHIVCALEKKKRIVVIDWRYRILVALWRLIPPFFWKRLPVRN</sequence>
<evidence type="ECO:0000313" key="4">
    <source>
        <dbReference type="EMBL" id="RGM41834.1"/>
    </source>
</evidence>
<reference evidence="7 8" key="1">
    <citation type="submission" date="2018-08" db="EMBL/GenBank/DDBJ databases">
        <title>A genome reference for cultivated species of the human gut microbiota.</title>
        <authorList>
            <person name="Zou Y."/>
            <person name="Xue W."/>
            <person name="Luo G."/>
        </authorList>
    </citation>
    <scope>NUCLEOTIDE SEQUENCE [LARGE SCALE GENOMIC DNA]</scope>
    <source>
        <strain evidence="5 10">AF24-16AC</strain>
        <strain evidence="6 9">AM31-10</strain>
        <strain evidence="4 7">OM08-14</strain>
        <strain evidence="3 8">TF10-3AC</strain>
    </source>
</reference>
<keyword evidence="2" id="KW-0560">Oxidoreductase</keyword>
<comment type="caution">
    <text evidence="3">The sequence shown here is derived from an EMBL/GenBank/DDBJ whole genome shotgun (WGS) entry which is preliminary data.</text>
</comment>
<evidence type="ECO:0000256" key="1">
    <source>
        <dbReference type="ARBA" id="ARBA00006484"/>
    </source>
</evidence>
<accession>A0A3E4MZ37</accession>
<comment type="similarity">
    <text evidence="1">Belongs to the short-chain dehydrogenases/reductases (SDR) family.</text>
</comment>
<dbReference type="GO" id="GO:0016491">
    <property type="term" value="F:oxidoreductase activity"/>
    <property type="evidence" value="ECO:0007669"/>
    <property type="project" value="UniProtKB-KW"/>
</dbReference>